<keyword evidence="2" id="KW-1185">Reference proteome</keyword>
<dbReference type="Gene3D" id="3.20.160.10">
    <property type="entry name" value="vpa0580 domain like"/>
    <property type="match status" value="1"/>
</dbReference>
<reference evidence="1 2" key="1">
    <citation type="submission" date="2018-02" db="EMBL/GenBank/DDBJ databases">
        <title>Subsurface microbial communities from deep shales in Ohio and West Virginia, USA.</title>
        <authorList>
            <person name="Wrighton K."/>
        </authorList>
    </citation>
    <scope>NUCLEOTIDE SEQUENCE [LARGE SCALE GENOMIC DNA]</scope>
    <source>
        <strain evidence="1 2">OWC-G53F</strain>
    </source>
</reference>
<dbReference type="AlphaFoldDB" id="A0A2S6H3S1"/>
<dbReference type="RefSeq" id="WP_104423505.1">
    <property type="nucleotide sequence ID" value="NZ_PTIY01000005.1"/>
</dbReference>
<dbReference type="Proteomes" id="UP000238071">
    <property type="component" value="Unassembled WGS sequence"/>
</dbReference>
<organism evidence="1 2">
    <name type="scientific">Methylobacter tundripaludum</name>
    <dbReference type="NCBI Taxonomy" id="173365"/>
    <lineage>
        <taxon>Bacteria</taxon>
        <taxon>Pseudomonadati</taxon>
        <taxon>Pseudomonadota</taxon>
        <taxon>Gammaproteobacteria</taxon>
        <taxon>Methylococcales</taxon>
        <taxon>Methylococcaceae</taxon>
        <taxon>Methylobacter</taxon>
    </lineage>
</organism>
<comment type="caution">
    <text evidence="1">The sequence shown here is derived from an EMBL/GenBank/DDBJ whole genome shotgun (WGS) entry which is preliminary data.</text>
</comment>
<dbReference type="OrthoDB" id="9790826at2"/>
<evidence type="ECO:0000313" key="1">
    <source>
        <dbReference type="EMBL" id="PPK72139.1"/>
    </source>
</evidence>
<accession>A0A2S6H3S1</accession>
<sequence length="119" mass="13520">MSLASFLEKIKNNENVGFDETIAVITENYDYQATEFSNGLNEQLLVNQAGTNEGSCKIFAFAQLNRLDQQQTLNLFGDYYRLDVLNDPNGTGHQNIRNFMRYGWDGIRFSGEALIPIKT</sequence>
<protein>
    <submittedName>
        <fullName evidence="1">HopJ type III effector protein</fullName>
    </submittedName>
</protein>
<dbReference type="Pfam" id="PF08888">
    <property type="entry name" value="HopJ"/>
    <property type="match status" value="1"/>
</dbReference>
<name>A0A2S6H3S1_9GAMM</name>
<evidence type="ECO:0000313" key="2">
    <source>
        <dbReference type="Proteomes" id="UP000238071"/>
    </source>
</evidence>
<dbReference type="EMBL" id="PTIY01000005">
    <property type="protein sequence ID" value="PPK72139.1"/>
    <property type="molecule type" value="Genomic_DNA"/>
</dbReference>
<gene>
    <name evidence="1" type="ORF">B0F88_105251</name>
</gene>
<dbReference type="InterPro" id="IPR038604">
    <property type="entry name" value="HopJ_sf"/>
</dbReference>
<proteinExistence type="predicted"/>
<dbReference type="InterPro" id="IPR014984">
    <property type="entry name" value="HopJ"/>
</dbReference>